<evidence type="ECO:0000313" key="3">
    <source>
        <dbReference type="Proteomes" id="UP001341840"/>
    </source>
</evidence>
<dbReference type="EMBL" id="JASCZI010273018">
    <property type="protein sequence ID" value="MED6224060.1"/>
    <property type="molecule type" value="Genomic_DNA"/>
</dbReference>
<reference evidence="2 3" key="1">
    <citation type="journal article" date="2023" name="Plants (Basel)">
        <title>Bridging the Gap: Combining Genomics and Transcriptomics Approaches to Understand Stylosanthes scabra, an Orphan Legume from the Brazilian Caatinga.</title>
        <authorList>
            <person name="Ferreira-Neto J.R.C."/>
            <person name="da Silva M.D."/>
            <person name="Binneck E."/>
            <person name="de Melo N.F."/>
            <person name="da Silva R.H."/>
            <person name="de Melo A.L.T.M."/>
            <person name="Pandolfi V."/>
            <person name="Bustamante F.O."/>
            <person name="Brasileiro-Vidal A.C."/>
            <person name="Benko-Iseppon A.M."/>
        </authorList>
    </citation>
    <scope>NUCLEOTIDE SEQUENCE [LARGE SCALE GENOMIC DNA]</scope>
    <source>
        <tissue evidence="2">Leaves</tissue>
    </source>
</reference>
<accession>A0ABU6ZQ03</accession>
<sequence>MLGGGCSFGTTGSAPSSNTRPFRAPRTGPNPVSSQPPSEGWMCDGDETKVEETHGLDGVKSKGSKGKELVEEEEEEDPEEDPKEDPDESLSMDTSAKSDFPMFLIGDTKPVYSSSSNCPMIESHGSNSSSGYPTSSASLQSGNLSRRWSSPHALSQ</sequence>
<organism evidence="2 3">
    <name type="scientific">Stylosanthes scabra</name>
    <dbReference type="NCBI Taxonomy" id="79078"/>
    <lineage>
        <taxon>Eukaryota</taxon>
        <taxon>Viridiplantae</taxon>
        <taxon>Streptophyta</taxon>
        <taxon>Embryophyta</taxon>
        <taxon>Tracheophyta</taxon>
        <taxon>Spermatophyta</taxon>
        <taxon>Magnoliopsida</taxon>
        <taxon>eudicotyledons</taxon>
        <taxon>Gunneridae</taxon>
        <taxon>Pentapetalae</taxon>
        <taxon>rosids</taxon>
        <taxon>fabids</taxon>
        <taxon>Fabales</taxon>
        <taxon>Fabaceae</taxon>
        <taxon>Papilionoideae</taxon>
        <taxon>50 kb inversion clade</taxon>
        <taxon>dalbergioids sensu lato</taxon>
        <taxon>Dalbergieae</taxon>
        <taxon>Pterocarpus clade</taxon>
        <taxon>Stylosanthes</taxon>
    </lineage>
</organism>
<feature type="compositionally biased region" description="Acidic residues" evidence="1">
    <location>
        <begin position="70"/>
        <end position="90"/>
    </location>
</feature>
<feature type="region of interest" description="Disordered" evidence="1">
    <location>
        <begin position="1"/>
        <end position="156"/>
    </location>
</feature>
<comment type="caution">
    <text evidence="2">The sequence shown here is derived from an EMBL/GenBank/DDBJ whole genome shotgun (WGS) entry which is preliminary data.</text>
</comment>
<feature type="compositionally biased region" description="Polar residues" evidence="1">
    <location>
        <begin position="8"/>
        <end position="20"/>
    </location>
</feature>
<keyword evidence="3" id="KW-1185">Reference proteome</keyword>
<feature type="compositionally biased region" description="Polar residues" evidence="1">
    <location>
        <begin position="139"/>
        <end position="156"/>
    </location>
</feature>
<evidence type="ECO:0000313" key="2">
    <source>
        <dbReference type="EMBL" id="MED6224060.1"/>
    </source>
</evidence>
<protein>
    <submittedName>
        <fullName evidence="2">Uncharacterized protein</fullName>
    </submittedName>
</protein>
<proteinExistence type="predicted"/>
<name>A0ABU6ZQ03_9FABA</name>
<gene>
    <name evidence="2" type="ORF">PIB30_080135</name>
</gene>
<evidence type="ECO:0000256" key="1">
    <source>
        <dbReference type="SAM" id="MobiDB-lite"/>
    </source>
</evidence>
<dbReference type="Proteomes" id="UP001341840">
    <property type="component" value="Unassembled WGS sequence"/>
</dbReference>
<feature type="compositionally biased region" description="Low complexity" evidence="1">
    <location>
        <begin position="123"/>
        <end position="138"/>
    </location>
</feature>
<feature type="compositionally biased region" description="Basic and acidic residues" evidence="1">
    <location>
        <begin position="46"/>
        <end position="69"/>
    </location>
</feature>